<evidence type="ECO:0000259" key="2">
    <source>
        <dbReference type="Pfam" id="PF25043"/>
    </source>
</evidence>
<accession>A0A7G9B613</accession>
<dbReference type="EMBL" id="CP060490">
    <property type="protein sequence ID" value="QNL44994.1"/>
    <property type="molecule type" value="Genomic_DNA"/>
</dbReference>
<evidence type="ECO:0000313" key="4">
    <source>
        <dbReference type="Proteomes" id="UP000515960"/>
    </source>
</evidence>
<dbReference type="KEGG" id="ohi:H8790_02845"/>
<evidence type="ECO:0000313" key="3">
    <source>
        <dbReference type="EMBL" id="QNL44994.1"/>
    </source>
</evidence>
<feature type="domain" description="DUF2828" evidence="1">
    <location>
        <begin position="14"/>
        <end position="105"/>
    </location>
</feature>
<feature type="domain" description="DUF7788" evidence="2">
    <location>
        <begin position="288"/>
        <end position="464"/>
    </location>
</feature>
<organism evidence="3 4">
    <name type="scientific">Oscillibacter hominis</name>
    <dbReference type="NCBI Taxonomy" id="2763056"/>
    <lineage>
        <taxon>Bacteria</taxon>
        <taxon>Bacillati</taxon>
        <taxon>Bacillota</taxon>
        <taxon>Clostridia</taxon>
        <taxon>Eubacteriales</taxon>
        <taxon>Oscillospiraceae</taxon>
        <taxon>Oscillibacter</taxon>
    </lineage>
</organism>
<dbReference type="SUPFAM" id="SSF53300">
    <property type="entry name" value="vWA-like"/>
    <property type="match status" value="1"/>
</dbReference>
<reference evidence="3 4" key="1">
    <citation type="submission" date="2020-08" db="EMBL/GenBank/DDBJ databases">
        <authorList>
            <person name="Liu C."/>
            <person name="Sun Q."/>
        </authorList>
    </citation>
    <scope>NUCLEOTIDE SEQUENCE [LARGE SCALE GENOMIC DNA]</scope>
    <source>
        <strain evidence="3 4">NSJ-62</strain>
    </source>
</reference>
<feature type="domain" description="DUF2828" evidence="1">
    <location>
        <begin position="174"/>
        <end position="268"/>
    </location>
</feature>
<dbReference type="PANTHER" id="PTHR31373:SF27">
    <property type="entry name" value="TROVE DOMAIN-CONTAINING PROTEIN"/>
    <property type="match status" value="1"/>
</dbReference>
<dbReference type="InterPro" id="IPR036465">
    <property type="entry name" value="vWFA_dom_sf"/>
</dbReference>
<dbReference type="Pfam" id="PF25043">
    <property type="entry name" value="DUF7788"/>
    <property type="match status" value="1"/>
</dbReference>
<dbReference type="RefSeq" id="WP_187333513.1">
    <property type="nucleotide sequence ID" value="NZ_CP060490.1"/>
</dbReference>
<dbReference type="InterPro" id="IPR058580">
    <property type="entry name" value="DUF2828"/>
</dbReference>
<keyword evidence="4" id="KW-1185">Reference proteome</keyword>
<proteinExistence type="predicted"/>
<dbReference type="AlphaFoldDB" id="A0A7G9B613"/>
<dbReference type="InterPro" id="IPR056690">
    <property type="entry name" value="DUF7788"/>
</dbReference>
<gene>
    <name evidence="3" type="ORF">H8790_02845</name>
</gene>
<dbReference type="Proteomes" id="UP000515960">
    <property type="component" value="Chromosome"/>
</dbReference>
<dbReference type="PIRSF" id="PIRSF015417">
    <property type="entry name" value="T31B5_30_vWA"/>
    <property type="match status" value="1"/>
</dbReference>
<name>A0A7G9B613_9FIRM</name>
<evidence type="ECO:0000259" key="1">
    <source>
        <dbReference type="Pfam" id="PF11443"/>
    </source>
</evidence>
<dbReference type="Pfam" id="PF11443">
    <property type="entry name" value="DUF2828"/>
    <property type="match status" value="2"/>
</dbReference>
<dbReference type="Gene3D" id="3.40.50.410">
    <property type="entry name" value="von Willebrand factor, type A domain"/>
    <property type="match status" value="1"/>
</dbReference>
<dbReference type="InterPro" id="IPR011205">
    <property type="entry name" value="UCP015417_vWA"/>
</dbReference>
<sequence length="487" mass="54014">MLAFLKKEALTTRTENGAAAYATTMSDCLDLFSTVGALRAASEAEIADRFTRAWAENPDLAMKIAFFARDVRGGLGERRAFRVMLKTLSALAPASVVKNLANIPEYGRYDDLIALLDTPCRGQMLVYIKGQLARDIAALGTEEESVSLLAKWLPSVNASSADTVRAAKQVARALGMSDARYRKTLSALRARIAILENSLRERDYTFDYAKQPSKAMFKYRKAFLRNDGVRYQAFLEQVRSGEAKLHTGTLYPYELVAPILNGTVSEAERLTLDTTWNSLPDYASDGDALVVVDGSGSMYWNGAQPMPATVALSLGLYFAQRNTGAFRGHFITFSSRPRLVEVKGRDLYEQVKYAESFNECANTNVQAVFDLILRTAVKNRLKQVDLPATLYFISDMEFDSCAEHADLTNFNCAHRAFEAKGYKLPRVVFWNVASRALQQPVTMNEQGVALVSGCTPRLFEMVLGGKLSPYAYMLDILSAPRYRDIAA</sequence>
<protein>
    <submittedName>
        <fullName evidence="3">DUF2828 family protein</fullName>
    </submittedName>
</protein>
<dbReference type="PANTHER" id="PTHR31373">
    <property type="entry name" value="OS06G0652100 PROTEIN"/>
    <property type="match status" value="1"/>
</dbReference>